<keyword evidence="1" id="KW-1133">Transmembrane helix</keyword>
<evidence type="ECO:0000313" key="2">
    <source>
        <dbReference type="EMBL" id="GGF18476.1"/>
    </source>
</evidence>
<keyword evidence="1" id="KW-0472">Membrane</keyword>
<sequence length="216" mass="22267">MTEKDRLARVKSGAGTIGLVGTEAAAAAFVAGTLTNGIGLVLGAAAVPIVTASLEALVEGRSKSFQRKLEAHGLSPELIAEKVSQHPALADLVSATINEAIRTDSDAKRALLASILAGALLDDTSRELGFDRRVISCLQRVDAAEILILSLVAKSASTQGQLDEMRAGLGGVEPDVIDTVTAVLVSEGLVSGAIDGGFRLTGFGRRILSELNKPNV</sequence>
<dbReference type="EMBL" id="BMGP01000002">
    <property type="protein sequence ID" value="GGF18476.1"/>
    <property type="molecule type" value="Genomic_DNA"/>
</dbReference>
<proteinExistence type="predicted"/>
<name>A0A917EX91_9MICO</name>
<organism evidence="2 3">
    <name type="scientific">Subtercola lobariae</name>
    <dbReference type="NCBI Taxonomy" id="1588641"/>
    <lineage>
        <taxon>Bacteria</taxon>
        <taxon>Bacillati</taxon>
        <taxon>Actinomycetota</taxon>
        <taxon>Actinomycetes</taxon>
        <taxon>Micrococcales</taxon>
        <taxon>Microbacteriaceae</taxon>
        <taxon>Subtercola</taxon>
    </lineage>
</organism>
<keyword evidence="3" id="KW-1185">Reference proteome</keyword>
<reference evidence="2 3" key="1">
    <citation type="journal article" date="2014" name="Int. J. Syst. Evol. Microbiol.">
        <title>Complete genome sequence of Corynebacterium casei LMG S-19264T (=DSM 44701T), isolated from a smear-ripened cheese.</title>
        <authorList>
            <consortium name="US DOE Joint Genome Institute (JGI-PGF)"/>
            <person name="Walter F."/>
            <person name="Albersmeier A."/>
            <person name="Kalinowski J."/>
            <person name="Ruckert C."/>
        </authorList>
    </citation>
    <scope>NUCLEOTIDE SEQUENCE [LARGE SCALE GENOMIC DNA]</scope>
    <source>
        <strain evidence="2 3">CGMCC 1.12976</strain>
    </source>
</reference>
<evidence type="ECO:0000256" key="1">
    <source>
        <dbReference type="SAM" id="Phobius"/>
    </source>
</evidence>
<protein>
    <submittedName>
        <fullName evidence="2">Uncharacterized protein</fullName>
    </submittedName>
</protein>
<dbReference type="Proteomes" id="UP000598775">
    <property type="component" value="Unassembled WGS sequence"/>
</dbReference>
<keyword evidence="1" id="KW-0812">Transmembrane</keyword>
<evidence type="ECO:0000313" key="3">
    <source>
        <dbReference type="Proteomes" id="UP000598775"/>
    </source>
</evidence>
<comment type="caution">
    <text evidence="2">The sequence shown here is derived from an EMBL/GenBank/DDBJ whole genome shotgun (WGS) entry which is preliminary data.</text>
</comment>
<feature type="transmembrane region" description="Helical" evidence="1">
    <location>
        <begin position="12"/>
        <end position="31"/>
    </location>
</feature>
<feature type="transmembrane region" description="Helical" evidence="1">
    <location>
        <begin position="37"/>
        <end position="58"/>
    </location>
</feature>
<gene>
    <name evidence="2" type="ORF">GCM10011399_10170</name>
</gene>
<dbReference type="AlphaFoldDB" id="A0A917EX91"/>
<accession>A0A917EX91</accession>
<dbReference type="RefSeq" id="WP_188674803.1">
    <property type="nucleotide sequence ID" value="NZ_BMGP01000002.1"/>
</dbReference>